<sequence>MSTRPSTWNVPASRVAKNAHNPIRQIVDKLKVDPNAEKDLISLALGDPTVFGNFNVDDSCNEAVIRNLQTFKANGYPPAHVLIMLKSPGTEQARAAVAEKFNHPDSPLTARDVILANGCSGALDLAINVLCTEGQNMLIPRPGFSLYENLAVSRFIEAKFYNLVVGDSYFNPERSWEADLEHMESLIDDKTACILVNNPSNPCGSVYSEQHLRDILALAEKHHLPIIADEIYCDLVFKGNHFYPMATLTKEVPILSVGGLAKKYLVPGWRVGWVTVHDRNGILKEVHEGILNLSQLILGPCSIIQAALPDILHNTPQEFHDKTIEQLEVCEMAYSLNTKISEEGISQIPGLTAVVPQGAMYMMVGVNIADFKDIKDDVEFTQKLVAEENVLCLPGQCFGYPNFFRIVITPPADRLKEAYERMKQFCARHHV</sequence>
<comment type="caution">
    <text evidence="17">The sequence shown here is derived from an EMBL/GenBank/DDBJ whole genome shotgun (WGS) entry which is preliminary data.</text>
</comment>
<keyword evidence="10 14" id="KW-0663">Pyridoxal phosphate</keyword>
<keyword evidence="9" id="KW-0828">Tyrosine catabolism</keyword>
<evidence type="ECO:0000313" key="17">
    <source>
        <dbReference type="EMBL" id="KAG2185737.1"/>
    </source>
</evidence>
<dbReference type="InterPro" id="IPR015422">
    <property type="entry name" value="PyrdxlP-dep_Trfase_small"/>
</dbReference>
<comment type="subunit">
    <text evidence="4">Homodimer.</text>
</comment>
<evidence type="ECO:0000256" key="3">
    <source>
        <dbReference type="ARBA" id="ARBA00007441"/>
    </source>
</evidence>
<dbReference type="CDD" id="cd00609">
    <property type="entry name" value="AAT_like"/>
    <property type="match status" value="1"/>
</dbReference>
<evidence type="ECO:0000256" key="8">
    <source>
        <dbReference type="ARBA" id="ARBA00022679"/>
    </source>
</evidence>
<dbReference type="PANTHER" id="PTHR45744">
    <property type="entry name" value="TYROSINE AMINOTRANSFERASE"/>
    <property type="match status" value="1"/>
</dbReference>
<feature type="domain" description="Aminotransferase class I/classII large" evidence="16">
    <location>
        <begin position="39"/>
        <end position="421"/>
    </location>
</feature>
<dbReference type="PROSITE" id="PS00105">
    <property type="entry name" value="AA_TRANSFER_CLASS_1"/>
    <property type="match status" value="1"/>
</dbReference>
<dbReference type="UniPathway" id="UPA00139">
    <property type="reaction ID" value="UER00338"/>
</dbReference>
<dbReference type="PIRSF" id="PIRSF000517">
    <property type="entry name" value="Tyr_transaminase"/>
    <property type="match status" value="1"/>
</dbReference>
<keyword evidence="18" id="KW-1185">Reference proteome</keyword>
<evidence type="ECO:0000256" key="10">
    <source>
        <dbReference type="ARBA" id="ARBA00022898"/>
    </source>
</evidence>
<dbReference type="InterPro" id="IPR004838">
    <property type="entry name" value="NHTrfase_class1_PyrdxlP-BS"/>
</dbReference>
<organism evidence="17 18">
    <name type="scientific">Mortierella isabellina</name>
    <name type="common">Filamentous fungus</name>
    <name type="synonym">Umbelopsis isabellina</name>
    <dbReference type="NCBI Taxonomy" id="91625"/>
    <lineage>
        <taxon>Eukaryota</taxon>
        <taxon>Fungi</taxon>
        <taxon>Fungi incertae sedis</taxon>
        <taxon>Mucoromycota</taxon>
        <taxon>Mucoromycotina</taxon>
        <taxon>Umbelopsidomycetes</taxon>
        <taxon>Umbelopsidales</taxon>
        <taxon>Umbelopsidaceae</taxon>
        <taxon>Umbelopsis</taxon>
    </lineage>
</organism>
<evidence type="ECO:0000259" key="16">
    <source>
        <dbReference type="Pfam" id="PF00155"/>
    </source>
</evidence>
<dbReference type="GO" id="GO:0004838">
    <property type="term" value="F:L-tyrosine-2-oxoglutarate transaminase activity"/>
    <property type="evidence" value="ECO:0007669"/>
    <property type="project" value="InterPro"/>
</dbReference>
<dbReference type="InterPro" id="IPR005957">
    <property type="entry name" value="Tyrosine_aminoTrfase"/>
</dbReference>
<proteinExistence type="inferred from homology"/>
<name>A0A8H7UL39_MORIS</name>
<evidence type="ECO:0000256" key="14">
    <source>
        <dbReference type="PIRNR" id="PIRNR000517"/>
    </source>
</evidence>
<dbReference type="InterPro" id="IPR005958">
    <property type="entry name" value="TyrNic_aminoTrfase"/>
</dbReference>
<dbReference type="GO" id="GO:0006559">
    <property type="term" value="P:L-phenylalanine catabolic process"/>
    <property type="evidence" value="ECO:0007669"/>
    <property type="project" value="UniProtKB-UniPathway"/>
</dbReference>
<protein>
    <recommendedName>
        <fullName evidence="6">Tyrosine aminotransferase</fullName>
        <ecNumber evidence="5">2.6.1.5</ecNumber>
    </recommendedName>
    <alternativeName>
        <fullName evidence="12">L-tyrosine:2-oxoglutarate aminotransferase</fullName>
    </alternativeName>
</protein>
<dbReference type="Gene3D" id="3.40.640.10">
    <property type="entry name" value="Type I PLP-dependent aspartate aminotransferase-like (Major domain)"/>
    <property type="match status" value="1"/>
</dbReference>
<evidence type="ECO:0000256" key="4">
    <source>
        <dbReference type="ARBA" id="ARBA00011738"/>
    </source>
</evidence>
<dbReference type="SUPFAM" id="SSF53383">
    <property type="entry name" value="PLP-dependent transferases"/>
    <property type="match status" value="1"/>
</dbReference>
<accession>A0A8H7UL39</accession>
<dbReference type="GO" id="GO:0006572">
    <property type="term" value="P:L-tyrosine catabolic process"/>
    <property type="evidence" value="ECO:0007669"/>
    <property type="project" value="UniProtKB-KW"/>
</dbReference>
<dbReference type="NCBIfam" id="TIGR01264">
    <property type="entry name" value="tyr_amTase_E"/>
    <property type="match status" value="1"/>
</dbReference>
<evidence type="ECO:0000256" key="12">
    <source>
        <dbReference type="ARBA" id="ARBA00031696"/>
    </source>
</evidence>
<comment type="cofactor">
    <cofactor evidence="1 14 15">
        <name>pyridoxal 5'-phosphate</name>
        <dbReference type="ChEBI" id="CHEBI:597326"/>
    </cofactor>
</comment>
<dbReference type="OrthoDB" id="7042322at2759"/>
<dbReference type="InterPro" id="IPR015424">
    <property type="entry name" value="PyrdxlP-dep_Trfase"/>
</dbReference>
<dbReference type="EMBL" id="JAEPQZ010000001">
    <property type="protein sequence ID" value="KAG2185737.1"/>
    <property type="molecule type" value="Genomic_DNA"/>
</dbReference>
<keyword evidence="7" id="KW-0032">Aminotransferase</keyword>
<evidence type="ECO:0000256" key="6">
    <source>
        <dbReference type="ARBA" id="ARBA00015959"/>
    </source>
</evidence>
<keyword evidence="8" id="KW-0808">Transferase</keyword>
<keyword evidence="11" id="KW-0585">Phenylalanine catabolism</keyword>
<dbReference type="InterPro" id="IPR004839">
    <property type="entry name" value="Aminotransferase_I/II_large"/>
</dbReference>
<dbReference type="Pfam" id="PF00155">
    <property type="entry name" value="Aminotran_1_2"/>
    <property type="match status" value="1"/>
</dbReference>
<evidence type="ECO:0000256" key="11">
    <source>
        <dbReference type="ARBA" id="ARBA00023232"/>
    </source>
</evidence>
<dbReference type="InterPro" id="IPR015421">
    <property type="entry name" value="PyrdxlP-dep_Trfase_major"/>
</dbReference>
<dbReference type="PANTHER" id="PTHR45744:SF2">
    <property type="entry name" value="TYROSINE AMINOTRANSFERASE"/>
    <property type="match status" value="1"/>
</dbReference>
<evidence type="ECO:0000256" key="13">
    <source>
        <dbReference type="ARBA" id="ARBA00047798"/>
    </source>
</evidence>
<evidence type="ECO:0000256" key="15">
    <source>
        <dbReference type="PIRSR" id="PIRSR000517-1"/>
    </source>
</evidence>
<dbReference type="GO" id="GO:0030170">
    <property type="term" value="F:pyridoxal phosphate binding"/>
    <property type="evidence" value="ECO:0007669"/>
    <property type="project" value="InterPro"/>
</dbReference>
<evidence type="ECO:0000256" key="2">
    <source>
        <dbReference type="ARBA" id="ARBA00005203"/>
    </source>
</evidence>
<evidence type="ECO:0000256" key="1">
    <source>
        <dbReference type="ARBA" id="ARBA00001933"/>
    </source>
</evidence>
<dbReference type="Gene3D" id="3.90.1150.10">
    <property type="entry name" value="Aspartate Aminotransferase, domain 1"/>
    <property type="match status" value="1"/>
</dbReference>
<evidence type="ECO:0000256" key="5">
    <source>
        <dbReference type="ARBA" id="ARBA00012749"/>
    </source>
</evidence>
<comment type="pathway">
    <text evidence="2">Amino-acid degradation; L-phenylalanine degradation; acetoacetate and fumarate from L-phenylalanine: step 2/6.</text>
</comment>
<gene>
    <name evidence="17" type="ORF">INT43_002172</name>
</gene>
<dbReference type="EC" id="2.6.1.5" evidence="5"/>
<evidence type="ECO:0000256" key="9">
    <source>
        <dbReference type="ARBA" id="ARBA00022878"/>
    </source>
</evidence>
<reference evidence="17" key="1">
    <citation type="submission" date="2020-12" db="EMBL/GenBank/DDBJ databases">
        <title>Metabolic potential, ecology and presence of endohyphal bacteria is reflected in genomic diversity of Mucoromycotina.</title>
        <authorList>
            <person name="Muszewska A."/>
            <person name="Okrasinska A."/>
            <person name="Steczkiewicz K."/>
            <person name="Drgas O."/>
            <person name="Orlowska M."/>
            <person name="Perlinska-Lenart U."/>
            <person name="Aleksandrzak-Piekarczyk T."/>
            <person name="Szatraj K."/>
            <person name="Zielenkiewicz U."/>
            <person name="Pilsyk S."/>
            <person name="Malc E."/>
            <person name="Mieczkowski P."/>
            <person name="Kruszewska J.S."/>
            <person name="Biernat P."/>
            <person name="Pawlowska J."/>
        </authorList>
    </citation>
    <scope>NUCLEOTIDE SEQUENCE</scope>
    <source>
        <strain evidence="17">WA0000067209</strain>
    </source>
</reference>
<evidence type="ECO:0000256" key="7">
    <source>
        <dbReference type="ARBA" id="ARBA00022576"/>
    </source>
</evidence>
<dbReference type="Proteomes" id="UP000654370">
    <property type="component" value="Unassembled WGS sequence"/>
</dbReference>
<feature type="modified residue" description="N6-(pyridoxal phosphate)lysine" evidence="15">
    <location>
        <position position="262"/>
    </location>
</feature>
<evidence type="ECO:0000313" key="18">
    <source>
        <dbReference type="Proteomes" id="UP000654370"/>
    </source>
</evidence>
<comment type="catalytic activity">
    <reaction evidence="13">
        <text>L-tyrosine + 2-oxoglutarate = 3-(4-hydroxyphenyl)pyruvate + L-glutamate</text>
        <dbReference type="Rhea" id="RHEA:15093"/>
        <dbReference type="ChEBI" id="CHEBI:16810"/>
        <dbReference type="ChEBI" id="CHEBI:29985"/>
        <dbReference type="ChEBI" id="CHEBI:36242"/>
        <dbReference type="ChEBI" id="CHEBI:58315"/>
        <dbReference type="EC" id="2.6.1.5"/>
    </reaction>
</comment>
<dbReference type="AlphaFoldDB" id="A0A8H7UL39"/>
<dbReference type="NCBIfam" id="TIGR01265">
    <property type="entry name" value="tyr_nico_aTase"/>
    <property type="match status" value="1"/>
</dbReference>
<comment type="similarity">
    <text evidence="3 14">Belongs to the class-I pyridoxal-phosphate-dependent aminotransferase family.</text>
</comment>